<dbReference type="NCBIfam" id="TIGR04178">
    <property type="entry name" value="exo_archaeo"/>
    <property type="match status" value="1"/>
</dbReference>
<keyword evidence="6 8" id="KW-1133">Transmembrane helix</keyword>
<organism evidence="10 11">
    <name type="scientific">Rubellimicrobium roseum</name>
    <dbReference type="NCBI Taxonomy" id="687525"/>
    <lineage>
        <taxon>Bacteria</taxon>
        <taxon>Pseudomonadati</taxon>
        <taxon>Pseudomonadota</taxon>
        <taxon>Alphaproteobacteria</taxon>
        <taxon>Rhodobacterales</taxon>
        <taxon>Roseobacteraceae</taxon>
        <taxon>Rubellimicrobium</taxon>
    </lineage>
</organism>
<evidence type="ECO:0000256" key="8">
    <source>
        <dbReference type="SAM" id="Phobius"/>
    </source>
</evidence>
<dbReference type="InterPro" id="IPR026392">
    <property type="entry name" value="Exo/Archaeosortase_dom"/>
</dbReference>
<sequence>MSDTTPSRAVGVAVPPGGLNAPGLVWFGLLVLASLPIYWLGFGALLRAWSTPEYSHGPLIPLISLYLFLRELRHAPPENPLQPRTRWQGIAVILFALAFGIFGNLVRIPDVTTYAFIIWVMGVVLVGFGWERGRSHWAPVLHLVFMLPLPQFLYWQLTIFLQLVSSELGVWFVRMAGVPVFLEGNVIDLGIYKLQVAEACSGLRYLFPILSFSYLFGILYRGPFWHKAVLFLMAAPLTVFMNSVRIGVIGVMVNSYGIEHAEGFLHFFEGWVIFGACVAILFLVAVALQRLTPNPLPLSETIDLDVDGLGGQARRFLGIEPSRGLATAALLSGAVALAFVAAPTPERATVSRDVFALFPREVGPWFGSAEALEADTEQVLGATDYVNMTYVSESEAAPVNLFSAWYEKQTEGSGIHSPEVCLPVGGWEVFSIDPYTVSMPGTVYGDFTLNRAVIQKGMSKQLVYYWFEQRGKRMTNDYLAKASVVWDSLTMGRTDGAMVRFVTPILENESEADADARLQRMMADALPRLPSFVPE</sequence>
<feature type="transmembrane region" description="Helical" evidence="8">
    <location>
        <begin position="265"/>
        <end position="288"/>
    </location>
</feature>
<comment type="subcellular location">
    <subcellularLocation>
        <location evidence="1">Cell membrane</location>
        <topology evidence="1">Multi-pass membrane protein</topology>
    </subcellularLocation>
</comment>
<feature type="transmembrane region" description="Helical" evidence="8">
    <location>
        <begin position="137"/>
        <end position="157"/>
    </location>
</feature>
<dbReference type="NCBIfam" id="TIGR02914">
    <property type="entry name" value="EpsI_fam"/>
    <property type="match status" value="1"/>
</dbReference>
<dbReference type="GO" id="GO:0006508">
    <property type="term" value="P:proteolysis"/>
    <property type="evidence" value="ECO:0007669"/>
    <property type="project" value="UniProtKB-KW"/>
</dbReference>
<keyword evidence="4 8" id="KW-0812">Transmembrane</keyword>
<keyword evidence="2" id="KW-1003">Cell membrane</keyword>
<evidence type="ECO:0000256" key="5">
    <source>
        <dbReference type="ARBA" id="ARBA00022801"/>
    </source>
</evidence>
<evidence type="ECO:0000256" key="6">
    <source>
        <dbReference type="ARBA" id="ARBA00022989"/>
    </source>
</evidence>
<evidence type="ECO:0000256" key="2">
    <source>
        <dbReference type="ARBA" id="ARBA00022475"/>
    </source>
</evidence>
<evidence type="ECO:0000256" key="7">
    <source>
        <dbReference type="ARBA" id="ARBA00023136"/>
    </source>
</evidence>
<evidence type="ECO:0000313" key="10">
    <source>
        <dbReference type="EMBL" id="TNC74802.1"/>
    </source>
</evidence>
<keyword evidence="7 8" id="KW-0472">Membrane</keyword>
<evidence type="ECO:0000313" key="11">
    <source>
        <dbReference type="Proteomes" id="UP000305709"/>
    </source>
</evidence>
<feature type="transmembrane region" description="Helical" evidence="8">
    <location>
        <begin position="87"/>
        <end position="105"/>
    </location>
</feature>
<feature type="transmembrane region" description="Helical" evidence="8">
    <location>
        <begin position="169"/>
        <end position="191"/>
    </location>
</feature>
<protein>
    <submittedName>
        <fullName evidence="10">VPLPA-CTERM-specific exosortase XrtD</fullName>
        <ecNumber evidence="10">3.4.22.-</ecNumber>
    </submittedName>
</protein>
<comment type="caution">
    <text evidence="10">The sequence shown here is derived from an EMBL/GenBank/DDBJ whole genome shotgun (WGS) entry which is preliminary data.</text>
</comment>
<dbReference type="RefSeq" id="WP_139079796.1">
    <property type="nucleotide sequence ID" value="NZ_VDFV01000001.1"/>
</dbReference>
<dbReference type="Pfam" id="PF09721">
    <property type="entry name" value="Exosortase_EpsH"/>
    <property type="match status" value="1"/>
</dbReference>
<feature type="domain" description="Methanolan biosynthesis EpsI" evidence="9">
    <location>
        <begin position="326"/>
        <end position="532"/>
    </location>
</feature>
<feature type="transmembrane region" description="Helical" evidence="8">
    <location>
        <begin position="228"/>
        <end position="253"/>
    </location>
</feature>
<feature type="transmembrane region" description="Helical" evidence="8">
    <location>
        <begin position="203"/>
        <end position="222"/>
    </location>
</feature>
<dbReference type="GO" id="GO:0008233">
    <property type="term" value="F:peptidase activity"/>
    <property type="evidence" value="ECO:0007669"/>
    <property type="project" value="UniProtKB-KW"/>
</dbReference>
<gene>
    <name evidence="10" type="primary">xrtD</name>
    <name evidence="10" type="ORF">FHG71_01330</name>
</gene>
<dbReference type="NCBIfam" id="TIGR04152">
    <property type="entry name" value="exosort_VPLPA"/>
    <property type="match status" value="1"/>
</dbReference>
<evidence type="ECO:0000256" key="4">
    <source>
        <dbReference type="ARBA" id="ARBA00022692"/>
    </source>
</evidence>
<keyword evidence="3" id="KW-0645">Protease</keyword>
<keyword evidence="5 10" id="KW-0378">Hydrolase</keyword>
<feature type="transmembrane region" description="Helical" evidence="8">
    <location>
        <begin position="24"/>
        <end position="46"/>
    </location>
</feature>
<dbReference type="InterPro" id="IPR019127">
    <property type="entry name" value="Exosortase"/>
</dbReference>
<proteinExistence type="predicted"/>
<dbReference type="InterPro" id="IPR013426">
    <property type="entry name" value="EpsH-like"/>
</dbReference>
<dbReference type="InterPro" id="IPR014263">
    <property type="entry name" value="Methanolan_biosynth_EpsI"/>
</dbReference>
<dbReference type="AlphaFoldDB" id="A0A5C4NL06"/>
<reference evidence="10 11" key="1">
    <citation type="submission" date="2019-06" db="EMBL/GenBank/DDBJ databases">
        <authorList>
            <person name="Jiang L."/>
        </authorList>
    </citation>
    <scope>NUCLEOTIDE SEQUENCE [LARGE SCALE GENOMIC DNA]</scope>
    <source>
        <strain evidence="10 11">YIM 48858</strain>
    </source>
</reference>
<dbReference type="GO" id="GO:0005886">
    <property type="term" value="C:plasma membrane"/>
    <property type="evidence" value="ECO:0007669"/>
    <property type="project" value="UniProtKB-SubCell"/>
</dbReference>
<dbReference type="EC" id="3.4.22.-" evidence="10"/>
<evidence type="ECO:0000259" key="9">
    <source>
        <dbReference type="Pfam" id="PF11984"/>
    </source>
</evidence>
<feature type="transmembrane region" description="Helical" evidence="8">
    <location>
        <begin position="111"/>
        <end position="130"/>
    </location>
</feature>
<dbReference type="EMBL" id="VDFV01000001">
    <property type="protein sequence ID" value="TNC74802.1"/>
    <property type="molecule type" value="Genomic_DNA"/>
</dbReference>
<evidence type="ECO:0000256" key="1">
    <source>
        <dbReference type="ARBA" id="ARBA00004651"/>
    </source>
</evidence>
<accession>A0A5C4NL06</accession>
<name>A0A5C4NL06_9RHOB</name>
<dbReference type="NCBIfam" id="TIGR02602">
    <property type="entry name" value="8TM_EpsH"/>
    <property type="match status" value="1"/>
</dbReference>
<dbReference type="OrthoDB" id="9797363at2"/>
<evidence type="ECO:0000256" key="3">
    <source>
        <dbReference type="ARBA" id="ARBA00022670"/>
    </source>
</evidence>
<dbReference type="InterPro" id="IPR026491">
    <property type="entry name" value="ExosortD_VPLPA"/>
</dbReference>
<dbReference type="Pfam" id="PF11984">
    <property type="entry name" value="DUF3485"/>
    <property type="match status" value="1"/>
</dbReference>
<keyword evidence="11" id="KW-1185">Reference proteome</keyword>
<dbReference type="Proteomes" id="UP000305709">
    <property type="component" value="Unassembled WGS sequence"/>
</dbReference>